<dbReference type="Proteomes" id="UP000324748">
    <property type="component" value="Unassembled WGS sequence"/>
</dbReference>
<keyword evidence="4" id="KW-1185">Reference proteome</keyword>
<reference evidence="4 5" key="1">
    <citation type="submission" date="2019-05" db="EMBL/GenBank/DDBJ databases">
        <title>Emergence of the Ug99 lineage of the wheat stem rust pathogen through somatic hybridization.</title>
        <authorList>
            <person name="Li F."/>
            <person name="Upadhyaya N.M."/>
            <person name="Sperschneider J."/>
            <person name="Matny O."/>
            <person name="Nguyen-Phuc H."/>
            <person name="Mago R."/>
            <person name="Raley C."/>
            <person name="Miller M.E."/>
            <person name="Silverstein K.A.T."/>
            <person name="Henningsen E."/>
            <person name="Hirsch C.D."/>
            <person name="Visser B."/>
            <person name="Pretorius Z.A."/>
            <person name="Steffenson B.J."/>
            <person name="Schwessinger B."/>
            <person name="Dodds P.N."/>
            <person name="Figueroa M."/>
        </authorList>
    </citation>
    <scope>NUCLEOTIDE SEQUENCE [LARGE SCALE GENOMIC DNA]</scope>
    <source>
        <strain evidence="2">21-0</strain>
        <strain evidence="3 5">Ug99</strain>
    </source>
</reference>
<evidence type="ECO:0000313" key="2">
    <source>
        <dbReference type="EMBL" id="KAA1099880.1"/>
    </source>
</evidence>
<feature type="signal peptide" evidence="1">
    <location>
        <begin position="1"/>
        <end position="15"/>
    </location>
</feature>
<proteinExistence type="predicted"/>
<dbReference type="Proteomes" id="UP000325313">
    <property type="component" value="Unassembled WGS sequence"/>
</dbReference>
<comment type="caution">
    <text evidence="3">The sequence shown here is derived from an EMBL/GenBank/DDBJ whole genome shotgun (WGS) entry which is preliminary data.</text>
</comment>
<evidence type="ECO:0000256" key="1">
    <source>
        <dbReference type="SAM" id="SignalP"/>
    </source>
</evidence>
<dbReference type="OrthoDB" id="2495705at2759"/>
<organism evidence="3 5">
    <name type="scientific">Puccinia graminis f. sp. tritici</name>
    <dbReference type="NCBI Taxonomy" id="56615"/>
    <lineage>
        <taxon>Eukaryota</taxon>
        <taxon>Fungi</taxon>
        <taxon>Dikarya</taxon>
        <taxon>Basidiomycota</taxon>
        <taxon>Pucciniomycotina</taxon>
        <taxon>Pucciniomycetes</taxon>
        <taxon>Pucciniales</taxon>
        <taxon>Pucciniaceae</taxon>
        <taxon>Puccinia</taxon>
    </lineage>
</organism>
<dbReference type="AlphaFoldDB" id="A0A5B0RFH2"/>
<protein>
    <recommendedName>
        <fullName evidence="6">Secreted protein</fullName>
    </recommendedName>
</protein>
<accession>A0A5B0RFH2</accession>
<sequence length="150" mass="16895">MLLKYLLAPIALAMAAVPNEEASISKDLDLNVIVTVAEKFKQPIINACNRDGVQEVLNDLNEIYKPVVDISNKFHLIEKIGKNLAFGEARIFFGFIKVLEVIIRAISQHQKVFDGVHRKSEALYIEDELSILTWCHEATSFPRNGIQGLF</sequence>
<name>A0A5B0RFH2_PUCGR</name>
<keyword evidence="1" id="KW-0732">Signal</keyword>
<evidence type="ECO:0000313" key="3">
    <source>
        <dbReference type="EMBL" id="KAA1123504.1"/>
    </source>
</evidence>
<evidence type="ECO:0000313" key="5">
    <source>
        <dbReference type="Proteomes" id="UP000325313"/>
    </source>
</evidence>
<dbReference type="EMBL" id="VSWC01000054">
    <property type="protein sequence ID" value="KAA1099880.1"/>
    <property type="molecule type" value="Genomic_DNA"/>
</dbReference>
<dbReference type="EMBL" id="VDEP01000208">
    <property type="protein sequence ID" value="KAA1123504.1"/>
    <property type="molecule type" value="Genomic_DNA"/>
</dbReference>
<feature type="chain" id="PRO_5036366581" description="Secreted protein" evidence="1">
    <location>
        <begin position="16"/>
        <end position="150"/>
    </location>
</feature>
<evidence type="ECO:0000313" key="4">
    <source>
        <dbReference type="Proteomes" id="UP000324748"/>
    </source>
</evidence>
<gene>
    <name evidence="2" type="ORF">PGT21_023675</name>
    <name evidence="3" type="ORF">PGTUg99_021872</name>
</gene>
<evidence type="ECO:0008006" key="6">
    <source>
        <dbReference type="Google" id="ProtNLM"/>
    </source>
</evidence>